<accession>A0ABV0NAE1</accession>
<dbReference type="EMBL" id="JAHRIO010030902">
    <property type="protein sequence ID" value="MEQ2168365.1"/>
    <property type="molecule type" value="Genomic_DNA"/>
</dbReference>
<proteinExistence type="predicted"/>
<gene>
    <name evidence="1" type="primary">MYCBP2_3</name>
    <name evidence="1" type="ORF">GOODEAATRI_013551</name>
</gene>
<evidence type="ECO:0000313" key="1">
    <source>
        <dbReference type="EMBL" id="MEQ2168365.1"/>
    </source>
</evidence>
<evidence type="ECO:0000313" key="2">
    <source>
        <dbReference type="Proteomes" id="UP001476798"/>
    </source>
</evidence>
<organism evidence="1 2">
    <name type="scientific">Goodea atripinnis</name>
    <dbReference type="NCBI Taxonomy" id="208336"/>
    <lineage>
        <taxon>Eukaryota</taxon>
        <taxon>Metazoa</taxon>
        <taxon>Chordata</taxon>
        <taxon>Craniata</taxon>
        <taxon>Vertebrata</taxon>
        <taxon>Euteleostomi</taxon>
        <taxon>Actinopterygii</taxon>
        <taxon>Neopterygii</taxon>
        <taxon>Teleostei</taxon>
        <taxon>Neoteleostei</taxon>
        <taxon>Acanthomorphata</taxon>
        <taxon>Ovalentaria</taxon>
        <taxon>Atherinomorphae</taxon>
        <taxon>Cyprinodontiformes</taxon>
        <taxon>Goodeidae</taxon>
        <taxon>Goodea</taxon>
    </lineage>
</organism>
<dbReference type="Proteomes" id="UP001476798">
    <property type="component" value="Unassembled WGS sequence"/>
</dbReference>
<dbReference type="PANTHER" id="PTHR45943:SF1">
    <property type="entry name" value="E3 UBIQUITIN-PROTEIN LIGASE MYCBP2"/>
    <property type="match status" value="1"/>
</dbReference>
<keyword evidence="2" id="KW-1185">Reference proteome</keyword>
<name>A0ABV0NAE1_9TELE</name>
<reference evidence="1 2" key="1">
    <citation type="submission" date="2021-06" db="EMBL/GenBank/DDBJ databases">
        <authorList>
            <person name="Palmer J.M."/>
        </authorList>
    </citation>
    <scope>NUCLEOTIDE SEQUENCE [LARGE SCALE GENOMIC DNA]</scope>
    <source>
        <strain evidence="1 2">GA_2019</strain>
        <tissue evidence="1">Muscle</tissue>
    </source>
</reference>
<protein>
    <submittedName>
        <fullName evidence="1">E3 ubiquitin-protein ligase mycbp2</fullName>
    </submittedName>
</protein>
<sequence>MPYWNAKPSPMPNIGAKYGRKATWIGASGDQTFLRIDEALINSHVLATSEIFASKHIIGLVPSSVSEPPPFKCLLINKMDGSCRTFNDSEQEDLQGFGLCLDPVYDVIWRFLPASKEMWCYNAVIADARMPSATDLQARCSILSPELALPSGSHATTTRSHGALHILGNPYVPGTECFESLLSVLHWSWTTLVLGVEELRGLKGFQYTATLLDLERLRFVGTCCLRLLRVYICEIFPIAASTKAVVEESSKLAECVGKTRSLLKKILSEGMDNCLTKLDNDPQGYLSQPLTLLEAVLQECHNTFTACFHSFYPTPALQWACLCDLLNCLDQDIAEANFRTSSSRLLAAVMSALCNTSVKLTSILPIAYDGEVLLRSLVKQVSTENDSALAHRFPLLVAHMEKLSHVGFHLCHSVLVPLDLVLSKSFLN</sequence>
<dbReference type="PANTHER" id="PTHR45943">
    <property type="entry name" value="E3 UBIQUITIN-PROTEIN LIGASE MYCBP2"/>
    <property type="match status" value="1"/>
</dbReference>
<comment type="caution">
    <text evidence="1">The sequence shown here is derived from an EMBL/GenBank/DDBJ whole genome shotgun (WGS) entry which is preliminary data.</text>
</comment>